<protein>
    <submittedName>
        <fullName evidence="4">General secretion pathway protein B</fullName>
    </submittedName>
</protein>
<dbReference type="EMBL" id="JACHFE010000002">
    <property type="protein sequence ID" value="MBB5320666.1"/>
    <property type="molecule type" value="Genomic_DNA"/>
</dbReference>
<keyword evidence="2" id="KW-0472">Membrane</keyword>
<dbReference type="Pfam" id="PF16537">
    <property type="entry name" value="T2SSB"/>
    <property type="match status" value="1"/>
</dbReference>
<name>A0A840UHP0_9GAMM</name>
<evidence type="ECO:0000256" key="1">
    <source>
        <dbReference type="SAM" id="MobiDB-lite"/>
    </source>
</evidence>
<keyword evidence="2" id="KW-0812">Transmembrane</keyword>
<sequence length="230" mass="24648">MSYILDALRKSEAERHRGQAPTLAGQWQPVGGARRPVRPIGLWVTVALLINAAIVAYVFWPAPENVQIAPATATEAPVQSEQEPEPAVSRPGVPESQQATVEPESGGPVQPPASGASSSAEVGFSEPVIITPGRSRSSAQLTPPPPEGRVPHLVELPLSFQKSVPDLTFSSHIFSSNPSASRVIVNHQPLQTGDRLGNLRLEQITEEGVVFSREGQAFRLGVARQWVSPR</sequence>
<organism evidence="4 5">
    <name type="scientific">Marinobacter oulmenensis</name>
    <dbReference type="NCBI Taxonomy" id="643747"/>
    <lineage>
        <taxon>Bacteria</taxon>
        <taxon>Pseudomonadati</taxon>
        <taxon>Pseudomonadota</taxon>
        <taxon>Gammaproteobacteria</taxon>
        <taxon>Pseudomonadales</taxon>
        <taxon>Marinobacteraceae</taxon>
        <taxon>Marinobacter</taxon>
    </lineage>
</organism>
<proteinExistence type="predicted"/>
<dbReference type="GO" id="GO:0015627">
    <property type="term" value="C:type II protein secretion system complex"/>
    <property type="evidence" value="ECO:0007669"/>
    <property type="project" value="InterPro"/>
</dbReference>
<feature type="transmembrane region" description="Helical" evidence="2">
    <location>
        <begin position="40"/>
        <end position="60"/>
    </location>
</feature>
<comment type="caution">
    <text evidence="4">The sequence shown here is derived from an EMBL/GenBank/DDBJ whole genome shotgun (WGS) entry which is preliminary data.</text>
</comment>
<dbReference type="RefSeq" id="WP_183700652.1">
    <property type="nucleotide sequence ID" value="NZ_JACHFE010000002.1"/>
</dbReference>
<dbReference type="AlphaFoldDB" id="A0A840UHP0"/>
<evidence type="ECO:0000259" key="3">
    <source>
        <dbReference type="Pfam" id="PF16537"/>
    </source>
</evidence>
<reference evidence="4 5" key="1">
    <citation type="submission" date="2020-08" db="EMBL/GenBank/DDBJ databases">
        <title>Genomic Encyclopedia of Type Strains, Phase IV (KMG-IV): sequencing the most valuable type-strain genomes for metagenomic binning, comparative biology and taxonomic classification.</title>
        <authorList>
            <person name="Goeker M."/>
        </authorList>
    </citation>
    <scope>NUCLEOTIDE SEQUENCE [LARGE SCALE GENOMIC DNA]</scope>
    <source>
        <strain evidence="4 5">DSM 22359</strain>
    </source>
</reference>
<evidence type="ECO:0000313" key="4">
    <source>
        <dbReference type="EMBL" id="MBB5320666.1"/>
    </source>
</evidence>
<dbReference type="Proteomes" id="UP000591735">
    <property type="component" value="Unassembled WGS sequence"/>
</dbReference>
<dbReference type="InterPro" id="IPR032389">
    <property type="entry name" value="GspB_C"/>
</dbReference>
<evidence type="ECO:0000256" key="2">
    <source>
        <dbReference type="SAM" id="Phobius"/>
    </source>
</evidence>
<accession>A0A840UHP0</accession>
<keyword evidence="5" id="KW-1185">Reference proteome</keyword>
<evidence type="ECO:0000313" key="5">
    <source>
        <dbReference type="Proteomes" id="UP000591735"/>
    </source>
</evidence>
<feature type="domain" description="Type II secretion system protein GspB C-terminal" evidence="3">
    <location>
        <begin position="164"/>
        <end position="220"/>
    </location>
</feature>
<gene>
    <name evidence="4" type="ORF">HNR38_001138</name>
</gene>
<feature type="region of interest" description="Disordered" evidence="1">
    <location>
        <begin position="73"/>
        <end position="122"/>
    </location>
</feature>
<keyword evidence="2" id="KW-1133">Transmembrane helix</keyword>